<evidence type="ECO:0000256" key="4">
    <source>
        <dbReference type="ARBA" id="ARBA00022741"/>
    </source>
</evidence>
<dbReference type="Proteomes" id="UP000886845">
    <property type="component" value="Unassembled WGS sequence"/>
</dbReference>
<evidence type="ECO:0000256" key="3">
    <source>
        <dbReference type="ARBA" id="ARBA00022598"/>
    </source>
</evidence>
<name>A0A9D1NP98_9BACT</name>
<evidence type="ECO:0000256" key="5">
    <source>
        <dbReference type="ARBA" id="ARBA00022840"/>
    </source>
</evidence>
<gene>
    <name evidence="6" type="primary">fhs</name>
    <name evidence="7" type="ORF">IAC79_08100</name>
</gene>
<dbReference type="GO" id="GO:0005524">
    <property type="term" value="F:ATP binding"/>
    <property type="evidence" value="ECO:0007669"/>
    <property type="project" value="UniProtKB-UniRule"/>
</dbReference>
<dbReference type="SUPFAM" id="SSF52540">
    <property type="entry name" value="P-loop containing nucleoside triphosphate hydrolases"/>
    <property type="match status" value="1"/>
</dbReference>
<reference evidence="7" key="2">
    <citation type="journal article" date="2021" name="PeerJ">
        <title>Extensive microbial diversity within the chicken gut microbiome revealed by metagenomics and culture.</title>
        <authorList>
            <person name="Gilroy R."/>
            <person name="Ravi A."/>
            <person name="Getino M."/>
            <person name="Pursley I."/>
            <person name="Horton D.L."/>
            <person name="Alikhan N.F."/>
            <person name="Baker D."/>
            <person name="Gharbi K."/>
            <person name="Hall N."/>
            <person name="Watson M."/>
            <person name="Adriaenssens E.M."/>
            <person name="Foster-Nyarko E."/>
            <person name="Jarju S."/>
            <person name="Secka A."/>
            <person name="Antonio M."/>
            <person name="Oren A."/>
            <person name="Chaudhuri R.R."/>
            <person name="La Ragione R."/>
            <person name="Hildebrand F."/>
            <person name="Pallen M.J."/>
        </authorList>
    </citation>
    <scope>NUCLEOTIDE SEQUENCE</scope>
    <source>
        <strain evidence="7">35461</strain>
    </source>
</reference>
<dbReference type="Gene3D" id="3.40.50.300">
    <property type="entry name" value="P-loop containing nucleotide triphosphate hydrolases"/>
    <property type="match status" value="1"/>
</dbReference>
<evidence type="ECO:0000313" key="8">
    <source>
        <dbReference type="Proteomes" id="UP000886845"/>
    </source>
</evidence>
<protein>
    <recommendedName>
        <fullName evidence="6">Formate--tetrahydrofolate ligase</fullName>
        <ecNumber evidence="6">6.3.4.3</ecNumber>
    </recommendedName>
    <alternativeName>
        <fullName evidence="6">Formyltetrahydrofolate synthetase</fullName>
        <shortName evidence="6">FHS</shortName>
        <shortName evidence="6">FTHFS</shortName>
    </alternativeName>
</protein>
<dbReference type="InterPro" id="IPR020628">
    <property type="entry name" value="Formate_THF_ligase_CS"/>
</dbReference>
<accession>A0A9D1NP98</accession>
<dbReference type="AlphaFoldDB" id="A0A9D1NP98"/>
<organism evidence="7 8">
    <name type="scientific">Candidatus Spyradenecus faecavium</name>
    <dbReference type="NCBI Taxonomy" id="2840947"/>
    <lineage>
        <taxon>Bacteria</taxon>
        <taxon>Pseudomonadati</taxon>
        <taxon>Lentisphaerota</taxon>
        <taxon>Lentisphaeria</taxon>
        <taxon>Lentisphaerales</taxon>
        <taxon>Lentisphaeraceae</taxon>
        <taxon>Lentisphaeraceae incertae sedis</taxon>
        <taxon>Candidatus Spyradenecus</taxon>
    </lineage>
</organism>
<dbReference type="InterPro" id="IPR000559">
    <property type="entry name" value="Formate_THF_ligase"/>
</dbReference>
<dbReference type="GO" id="GO:0035999">
    <property type="term" value="P:tetrahydrofolate interconversion"/>
    <property type="evidence" value="ECO:0007669"/>
    <property type="project" value="UniProtKB-UniRule"/>
</dbReference>
<reference evidence="7" key="1">
    <citation type="submission" date="2020-10" db="EMBL/GenBank/DDBJ databases">
        <authorList>
            <person name="Gilroy R."/>
        </authorList>
    </citation>
    <scope>NUCLEOTIDE SEQUENCE</scope>
    <source>
        <strain evidence="7">35461</strain>
    </source>
</reference>
<feature type="binding site" evidence="6">
    <location>
        <begin position="73"/>
        <end position="80"/>
    </location>
    <ligand>
        <name>ATP</name>
        <dbReference type="ChEBI" id="CHEBI:30616"/>
    </ligand>
</feature>
<dbReference type="EC" id="6.3.4.3" evidence="6"/>
<keyword evidence="4 6" id="KW-0547">Nucleotide-binding</keyword>
<evidence type="ECO:0000313" key="7">
    <source>
        <dbReference type="EMBL" id="HIV10058.1"/>
    </source>
</evidence>
<keyword evidence="2 6" id="KW-0554">One-carbon metabolism</keyword>
<comment type="catalytic activity">
    <reaction evidence="6">
        <text>(6S)-5,6,7,8-tetrahydrofolate + formate + ATP = (6R)-10-formyltetrahydrofolate + ADP + phosphate</text>
        <dbReference type="Rhea" id="RHEA:20221"/>
        <dbReference type="ChEBI" id="CHEBI:15740"/>
        <dbReference type="ChEBI" id="CHEBI:30616"/>
        <dbReference type="ChEBI" id="CHEBI:43474"/>
        <dbReference type="ChEBI" id="CHEBI:57453"/>
        <dbReference type="ChEBI" id="CHEBI:195366"/>
        <dbReference type="ChEBI" id="CHEBI:456216"/>
        <dbReference type="EC" id="6.3.4.3"/>
    </reaction>
</comment>
<comment type="caution">
    <text evidence="7">The sequence shown here is derived from an EMBL/GenBank/DDBJ whole genome shotgun (WGS) entry which is preliminary data.</text>
</comment>
<evidence type="ECO:0000256" key="2">
    <source>
        <dbReference type="ARBA" id="ARBA00022563"/>
    </source>
</evidence>
<evidence type="ECO:0000256" key="6">
    <source>
        <dbReference type="HAMAP-Rule" id="MF_01543"/>
    </source>
</evidence>
<dbReference type="EMBL" id="DVOR01000253">
    <property type="protein sequence ID" value="HIV10058.1"/>
    <property type="molecule type" value="Genomic_DNA"/>
</dbReference>
<keyword evidence="5 6" id="KW-0067">ATP-binding</keyword>
<comment type="pathway">
    <text evidence="1 6">One-carbon metabolism; tetrahydrofolate interconversion.</text>
</comment>
<dbReference type="Gene3D" id="3.30.1510.10">
    <property type="entry name" value="Domain 2, N(10)-formyltetrahydrofolate synthetase"/>
    <property type="match status" value="1"/>
</dbReference>
<proteinExistence type="inferred from homology"/>
<keyword evidence="3 6" id="KW-0436">Ligase</keyword>
<comment type="similarity">
    <text evidence="6">Belongs to the formate--tetrahydrofolate ligase family.</text>
</comment>
<dbReference type="Gene3D" id="3.10.410.10">
    <property type="entry name" value="Formyltetrahydrofolate synthetase, domain 3"/>
    <property type="match status" value="1"/>
</dbReference>
<evidence type="ECO:0000256" key="1">
    <source>
        <dbReference type="ARBA" id="ARBA00004777"/>
    </source>
</evidence>
<sequence>MLDPTKMKDWQIAEAAEATMRPIADVAAELGATSAETIPHGTAYAKLDAHAILARTGGKQRAKYIDVTAITPTPLGEGKTTTTVGLLEGLGRLGKRCCGTLRQPSGGPTFNIKGGAAGGGLAQVIPLTPLSLGLTGDFDAVEKANNLCMVALNARMQHERNHDDAWLATKKLTRLDIDPARVQMKWALDFCAQGLRQIRIGLGAGPLNGFEMDSGFYITVASEVMAILAVASDLADLRRRIGRIVVAYSKSGTPITADDLEVAGAMTAWMVRALNPTLMQTVEGQPVLVHAGPFANIAIGQNSVIADRVACALADYAVTESGFASDMGYEKFWNIKCRCSGLRPDAVVLVATVRALKRHGGGPDVKPGTPLDPAYTQENLGLLEAGCRSNLLAHIDIIRRSGIRPVVCLNHFYTDTDAEVALVRKVVEEAGCRFALSKHWEKGGEGAEELARQVIAACEEPNDFAYLCDLDEEPLSVRLDKQVREVYGGDGVDYEPAALAKLRAYEADPDTAHLPLCVAKTQYSLSDDAARIGRPTGWRLKVQDVLLYQGAGFVVPVSGKIQLMPGTSANPAYRRIDVDVETGKVRGLF</sequence>
<dbReference type="PROSITE" id="PS00721">
    <property type="entry name" value="FTHFS_1"/>
    <property type="match status" value="1"/>
</dbReference>
<dbReference type="GO" id="GO:0004329">
    <property type="term" value="F:formate-tetrahydrofolate ligase activity"/>
    <property type="evidence" value="ECO:0007669"/>
    <property type="project" value="UniProtKB-UniRule"/>
</dbReference>
<dbReference type="HAMAP" id="MF_01543">
    <property type="entry name" value="FTHFS"/>
    <property type="match status" value="1"/>
</dbReference>
<dbReference type="PROSITE" id="PS00722">
    <property type="entry name" value="FTHFS_2"/>
    <property type="match status" value="1"/>
</dbReference>
<dbReference type="Pfam" id="PF01268">
    <property type="entry name" value="FTHFS"/>
    <property type="match status" value="1"/>
</dbReference>
<dbReference type="InterPro" id="IPR027417">
    <property type="entry name" value="P-loop_NTPase"/>
</dbReference>